<keyword evidence="3" id="KW-1185">Reference proteome</keyword>
<evidence type="ECO:0000313" key="3">
    <source>
        <dbReference type="Proteomes" id="UP000248326"/>
    </source>
</evidence>
<feature type="transmembrane region" description="Helical" evidence="1">
    <location>
        <begin position="25"/>
        <end position="44"/>
    </location>
</feature>
<feature type="transmembrane region" description="Helical" evidence="1">
    <location>
        <begin position="51"/>
        <end position="70"/>
    </location>
</feature>
<accession>A0A318SB70</accession>
<dbReference type="RefSeq" id="WP_245900929.1">
    <property type="nucleotide sequence ID" value="NZ_QJSX01000008.1"/>
</dbReference>
<dbReference type="AlphaFoldDB" id="A0A318SB70"/>
<dbReference type="Proteomes" id="UP000248326">
    <property type="component" value="Unassembled WGS sequence"/>
</dbReference>
<proteinExistence type="predicted"/>
<keyword evidence="1" id="KW-0472">Membrane</keyword>
<feature type="transmembrane region" description="Helical" evidence="1">
    <location>
        <begin position="76"/>
        <end position="95"/>
    </location>
</feature>
<evidence type="ECO:0000313" key="2">
    <source>
        <dbReference type="EMBL" id="PYE53529.1"/>
    </source>
</evidence>
<comment type="caution">
    <text evidence="2">The sequence shown here is derived from an EMBL/GenBank/DDBJ whole genome shotgun (WGS) entry which is preliminary data.</text>
</comment>
<keyword evidence="1" id="KW-0812">Transmembrane</keyword>
<keyword evidence="1" id="KW-1133">Transmembrane helix</keyword>
<protein>
    <submittedName>
        <fullName evidence="2">TM2 domain-containing membrane protein YozV</fullName>
    </submittedName>
</protein>
<sequence>MSMNDPQTGQPYSQPVPADTSSKKVLAGVLGILFGSLGVHKFVLGMNTQGFILLGISVACWILTIVTFGIGGLITMPILTVLGIIGLIEGIMYLVKSDSDFYRTYMVGKKPWF</sequence>
<dbReference type="EMBL" id="QJSX01000008">
    <property type="protein sequence ID" value="PYE53529.1"/>
    <property type="molecule type" value="Genomic_DNA"/>
</dbReference>
<gene>
    <name evidence="2" type="ORF">DES52_10858</name>
</gene>
<evidence type="ECO:0000256" key="1">
    <source>
        <dbReference type="SAM" id="Phobius"/>
    </source>
</evidence>
<organism evidence="2 3">
    <name type="scientific">Deinococcus yavapaiensis KR-236</name>
    <dbReference type="NCBI Taxonomy" id="694435"/>
    <lineage>
        <taxon>Bacteria</taxon>
        <taxon>Thermotogati</taxon>
        <taxon>Deinococcota</taxon>
        <taxon>Deinococci</taxon>
        <taxon>Deinococcales</taxon>
        <taxon>Deinococcaceae</taxon>
        <taxon>Deinococcus</taxon>
    </lineage>
</organism>
<name>A0A318SB70_9DEIO</name>
<reference evidence="2 3" key="1">
    <citation type="submission" date="2018-06" db="EMBL/GenBank/DDBJ databases">
        <title>Genomic Encyclopedia of Type Strains, Phase IV (KMG-IV): sequencing the most valuable type-strain genomes for metagenomic binning, comparative biology and taxonomic classification.</title>
        <authorList>
            <person name="Goeker M."/>
        </authorList>
    </citation>
    <scope>NUCLEOTIDE SEQUENCE [LARGE SCALE GENOMIC DNA]</scope>
    <source>
        <strain evidence="2 3">DSM 18048</strain>
    </source>
</reference>